<comment type="caution">
    <text evidence="1">The sequence shown here is derived from an EMBL/GenBank/DDBJ whole genome shotgun (WGS) entry which is preliminary data.</text>
</comment>
<accession>A0A5N6KIZ6</accession>
<dbReference type="EMBL" id="VIGI01000002">
    <property type="protein sequence ID" value="KAB8303655.1"/>
    <property type="molecule type" value="Genomic_DNA"/>
</dbReference>
<evidence type="ECO:0000313" key="2">
    <source>
        <dbReference type="Proteomes" id="UP000326757"/>
    </source>
</evidence>
<dbReference type="AlphaFoldDB" id="A0A5N6KIZ6"/>
<keyword evidence="2" id="KW-1185">Reference proteome</keyword>
<organism evidence="1 2">
    <name type="scientific">Monilinia laxa</name>
    <name type="common">Brown rot fungus</name>
    <name type="synonym">Sclerotinia laxa</name>
    <dbReference type="NCBI Taxonomy" id="61186"/>
    <lineage>
        <taxon>Eukaryota</taxon>
        <taxon>Fungi</taxon>
        <taxon>Dikarya</taxon>
        <taxon>Ascomycota</taxon>
        <taxon>Pezizomycotina</taxon>
        <taxon>Leotiomycetes</taxon>
        <taxon>Helotiales</taxon>
        <taxon>Sclerotiniaceae</taxon>
        <taxon>Monilinia</taxon>
    </lineage>
</organism>
<dbReference type="Proteomes" id="UP000326757">
    <property type="component" value="Unassembled WGS sequence"/>
</dbReference>
<evidence type="ECO:0000313" key="1">
    <source>
        <dbReference type="EMBL" id="KAB8303655.1"/>
    </source>
</evidence>
<proteinExistence type="predicted"/>
<name>A0A5N6KIZ6_MONLA</name>
<sequence length="271" mass="30928">MQKHYRRSITGSPSGEYLSEVTRELFSLNNIEQDEDEWTSFPKEIPASWRGRAPLKEDFYESGVTNDLGKSYNIDFTIYGHKDECKEGYSSGSRSGDNDGKNSSIMDTLNASSSIANAYSSSKEDDDWGIFSEVPTITNTSLFVNPHEDEIRRRTLISASIKTEYHTTGDKPAHMERFIGEQARQKHWERKYEDSETFRQAITLEKPKIPSTHQLQFPNLNKWNWMIREPPEVVLNSPHFCSFGCFPGGNDGLMVIKPVERCSIEEAPSLP</sequence>
<gene>
    <name evidence="1" type="ORF">EYC80_005049</name>
</gene>
<protein>
    <submittedName>
        <fullName evidence="1">Uncharacterized protein</fullName>
    </submittedName>
</protein>
<reference evidence="1 2" key="1">
    <citation type="submission" date="2019-06" db="EMBL/GenBank/DDBJ databases">
        <title>Genome Sequence of the Brown Rot Fungal Pathogen Monilinia laxa.</title>
        <authorList>
            <person name="De Miccolis Angelini R.M."/>
            <person name="Landi L."/>
            <person name="Abate D."/>
            <person name="Pollastro S."/>
            <person name="Romanazzi G."/>
            <person name="Faretra F."/>
        </authorList>
    </citation>
    <scope>NUCLEOTIDE SEQUENCE [LARGE SCALE GENOMIC DNA]</scope>
    <source>
        <strain evidence="1 2">Mlax316</strain>
    </source>
</reference>